<accession>A0AAN9A4N2</accession>
<dbReference type="Proteomes" id="UP001381693">
    <property type="component" value="Unassembled WGS sequence"/>
</dbReference>
<dbReference type="EMBL" id="JAXCGZ010016481">
    <property type="protein sequence ID" value="KAK7069427.1"/>
    <property type="molecule type" value="Genomic_DNA"/>
</dbReference>
<comment type="caution">
    <text evidence="1">The sequence shown here is derived from an EMBL/GenBank/DDBJ whole genome shotgun (WGS) entry which is preliminary data.</text>
</comment>
<organism evidence="1 2">
    <name type="scientific">Halocaridina rubra</name>
    <name type="common">Hawaiian red shrimp</name>
    <dbReference type="NCBI Taxonomy" id="373956"/>
    <lineage>
        <taxon>Eukaryota</taxon>
        <taxon>Metazoa</taxon>
        <taxon>Ecdysozoa</taxon>
        <taxon>Arthropoda</taxon>
        <taxon>Crustacea</taxon>
        <taxon>Multicrustacea</taxon>
        <taxon>Malacostraca</taxon>
        <taxon>Eumalacostraca</taxon>
        <taxon>Eucarida</taxon>
        <taxon>Decapoda</taxon>
        <taxon>Pleocyemata</taxon>
        <taxon>Caridea</taxon>
        <taxon>Atyoidea</taxon>
        <taxon>Atyidae</taxon>
        <taxon>Halocaridina</taxon>
    </lineage>
</organism>
<keyword evidence="2" id="KW-1185">Reference proteome</keyword>
<gene>
    <name evidence="1" type="ORF">SK128_018123</name>
</gene>
<evidence type="ECO:0000313" key="1">
    <source>
        <dbReference type="EMBL" id="KAK7069427.1"/>
    </source>
</evidence>
<proteinExistence type="predicted"/>
<reference evidence="1 2" key="1">
    <citation type="submission" date="2023-11" db="EMBL/GenBank/DDBJ databases">
        <title>Halocaridina rubra genome assembly.</title>
        <authorList>
            <person name="Smith C."/>
        </authorList>
    </citation>
    <scope>NUCLEOTIDE SEQUENCE [LARGE SCALE GENOMIC DNA]</scope>
    <source>
        <strain evidence="1">EP-1</strain>
        <tissue evidence="1">Whole</tissue>
    </source>
</reference>
<name>A0AAN9A4N2_HALRR</name>
<sequence>MPVLVFSCSATTPGVAIAGFTFVSVKQQRNLGEIRVYCFPVFIVIEMEKFMWRTQTCQGGGLHTKKFIPVRVEKISCMNSYLLGWRNSYEETRTCQSGDVHMDELILQGGGVYLSELMPVGFGWRTSYRRYHTCLSRRMYTK</sequence>
<evidence type="ECO:0000313" key="2">
    <source>
        <dbReference type="Proteomes" id="UP001381693"/>
    </source>
</evidence>
<protein>
    <submittedName>
        <fullName evidence="1">Uncharacterized protein</fullName>
    </submittedName>
</protein>
<dbReference type="AlphaFoldDB" id="A0AAN9A4N2"/>